<organism evidence="5 6">
    <name type="scientific">Nocardia veterana</name>
    <dbReference type="NCBI Taxonomy" id="132249"/>
    <lineage>
        <taxon>Bacteria</taxon>
        <taxon>Bacillati</taxon>
        <taxon>Actinomycetota</taxon>
        <taxon>Actinomycetes</taxon>
        <taxon>Mycobacteriales</taxon>
        <taxon>Nocardiaceae</taxon>
        <taxon>Nocardia</taxon>
    </lineage>
</organism>
<protein>
    <submittedName>
        <fullName evidence="5">Protease inhibitor I42 family protein</fullName>
    </submittedName>
</protein>
<sequence>MVVFGLALAAGGTTAVAAAAPVPAAPGVVHAVSEPIVVGTDGNGQTTTLSVGEELAVALPDNPSSGYVWQIGEVDRGVLSQEGDPVFRPNSPVPGAPGTSVWTFTAARSGSTTLSLVSVRPWDQGNPAQRFSMTVTVR</sequence>
<dbReference type="PANTHER" id="PTHR36530:SF1">
    <property type="entry name" value="AMOEBIASIN-1"/>
    <property type="match status" value="1"/>
</dbReference>
<dbReference type="GO" id="GO:0004869">
    <property type="term" value="F:cysteine-type endopeptidase inhibitor activity"/>
    <property type="evidence" value="ECO:0007669"/>
    <property type="project" value="UniProtKB-KW"/>
</dbReference>
<dbReference type="Proteomes" id="UP000523447">
    <property type="component" value="Unassembled WGS sequence"/>
</dbReference>
<comment type="caution">
    <text evidence="5">The sequence shown here is derived from an EMBL/GenBank/DDBJ whole genome shotgun (WGS) entry which is preliminary data.</text>
</comment>
<keyword evidence="3" id="KW-0732">Signal</keyword>
<dbReference type="Gene3D" id="2.60.40.2020">
    <property type="match status" value="1"/>
</dbReference>
<evidence type="ECO:0000259" key="4">
    <source>
        <dbReference type="Pfam" id="PF09394"/>
    </source>
</evidence>
<dbReference type="InterPro" id="IPR052781">
    <property type="entry name" value="Cys_protease_inhibitor_I42"/>
</dbReference>
<accession>A0A7X6M2H1</accession>
<dbReference type="PANTHER" id="PTHR36530">
    <property type="entry name" value="INHIBITOR OF CYSTEINE PEPTIDASE"/>
    <property type="match status" value="1"/>
</dbReference>
<evidence type="ECO:0000313" key="6">
    <source>
        <dbReference type="Proteomes" id="UP000523447"/>
    </source>
</evidence>
<evidence type="ECO:0000313" key="5">
    <source>
        <dbReference type="EMBL" id="NKY88180.1"/>
    </source>
</evidence>
<keyword evidence="2" id="KW-0789">Thiol protease inhibitor</keyword>
<reference evidence="5 6" key="1">
    <citation type="submission" date="2020-04" db="EMBL/GenBank/DDBJ databases">
        <title>MicrobeNet Type strains.</title>
        <authorList>
            <person name="Nicholson A.C."/>
        </authorList>
    </citation>
    <scope>NUCLEOTIDE SEQUENCE [LARGE SCALE GENOMIC DNA]</scope>
    <source>
        <strain evidence="5 6">DSM 44445</strain>
    </source>
</reference>
<keyword evidence="6" id="KW-1185">Reference proteome</keyword>
<dbReference type="SUPFAM" id="SSF141066">
    <property type="entry name" value="ICP-like"/>
    <property type="match status" value="1"/>
</dbReference>
<keyword evidence="1" id="KW-0646">Protease inhibitor</keyword>
<dbReference type="Pfam" id="PF09394">
    <property type="entry name" value="Inhibitor_I42"/>
    <property type="match status" value="1"/>
</dbReference>
<dbReference type="InterPro" id="IPR036331">
    <property type="entry name" value="Chagasin-like_sf"/>
</dbReference>
<proteinExistence type="predicted"/>
<dbReference type="EMBL" id="JAAXPE010000026">
    <property type="protein sequence ID" value="NKY88180.1"/>
    <property type="molecule type" value="Genomic_DNA"/>
</dbReference>
<name>A0A7X6M2H1_9NOCA</name>
<feature type="signal peptide" evidence="3">
    <location>
        <begin position="1"/>
        <end position="19"/>
    </location>
</feature>
<feature type="domain" description="Proteinase inhibitor I42 chagasin" evidence="4">
    <location>
        <begin position="48"/>
        <end position="135"/>
    </location>
</feature>
<gene>
    <name evidence="5" type="ORF">HGA07_21475</name>
</gene>
<evidence type="ECO:0000256" key="1">
    <source>
        <dbReference type="ARBA" id="ARBA00022690"/>
    </source>
</evidence>
<dbReference type="AlphaFoldDB" id="A0A7X6M2H1"/>
<dbReference type="InterPro" id="IPR018990">
    <property type="entry name" value="Prot_inh_I42_chagasin"/>
</dbReference>
<evidence type="ECO:0000256" key="3">
    <source>
        <dbReference type="SAM" id="SignalP"/>
    </source>
</evidence>
<evidence type="ECO:0000256" key="2">
    <source>
        <dbReference type="ARBA" id="ARBA00022704"/>
    </source>
</evidence>
<feature type="chain" id="PRO_5030698220" evidence="3">
    <location>
        <begin position="20"/>
        <end position="138"/>
    </location>
</feature>